<name>A0A649VSG9_9CAUD</name>
<dbReference type="RefSeq" id="YP_010751974.1">
    <property type="nucleotide sequence ID" value="NC_073375.1"/>
</dbReference>
<reference evidence="1 2" key="1">
    <citation type="submission" date="2019-10" db="EMBL/GenBank/DDBJ databases">
        <authorList>
            <person name="Zack K.M."/>
            <person name="Garlena R.A."/>
            <person name="Russell D.A."/>
            <person name="Pope W.H."/>
            <person name="Jacobs-Sera D."/>
            <person name="Hatfull G.F."/>
        </authorList>
    </citation>
    <scope>NUCLEOTIDE SEQUENCE [LARGE SCALE GENOMIC DNA]</scope>
</reference>
<protein>
    <submittedName>
        <fullName evidence="1">Minor tail protein</fullName>
    </submittedName>
</protein>
<organism evidence="1 2">
    <name type="scientific">Microbacterium phage Jayden</name>
    <dbReference type="NCBI Taxonomy" id="2656550"/>
    <lineage>
        <taxon>Viruses</taxon>
        <taxon>Duplodnaviria</taxon>
        <taxon>Heunggongvirae</taxon>
        <taxon>Uroviricota</taxon>
        <taxon>Caudoviricetes</taxon>
        <taxon>Hodgkinviridae</taxon>
        <taxon>Metamorphoovirus</taxon>
        <taxon>Metamorphoovirus jayden</taxon>
    </lineage>
</organism>
<keyword evidence="2" id="KW-1185">Reference proteome</keyword>
<dbReference type="GeneID" id="80005649"/>
<accession>A0A649VSG9</accession>
<evidence type="ECO:0000313" key="1">
    <source>
        <dbReference type="EMBL" id="QGJ95258.1"/>
    </source>
</evidence>
<gene>
    <name evidence="1" type="primary">38</name>
    <name evidence="1" type="ORF">PBI_JAYDEN_38</name>
</gene>
<dbReference type="EMBL" id="MN586042">
    <property type="protein sequence ID" value="QGJ95258.1"/>
    <property type="molecule type" value="Genomic_DNA"/>
</dbReference>
<dbReference type="Proteomes" id="UP000422411">
    <property type="component" value="Segment"/>
</dbReference>
<evidence type="ECO:0000313" key="2">
    <source>
        <dbReference type="Proteomes" id="UP000422411"/>
    </source>
</evidence>
<sequence>MLDEYLALGGVELGNNARALAYSRCLSCCAGLLKGGACDGIHDATNAFADAEREWVEQARNLFTNPNLVGSGTWAEVRRNRSSRPVASAFWGTNGGAGSTVSTVDDTRFSGGKARRIAFTDTVSWFTNSASNIPMLVGERWLVSFRAEAVGATVLTPAIGGGLGVASSVVSSGEVAHADGTKTVWAVREVTAAGTGIPIISGGGSPGGVVLVGEALHEKVPGFAAYFDGSTKPAGLVQPEDFRTRWLGEEGASESVLEIETVQGLTASNAVAGVSTKAGKPAVRLIPTGTSTDTFGQFTIPTPARSGGTFIATRHQDGFVSTPHTSGRQVAVYTSSTAYRSGAGPNVAGSAPLRLSYPSLTDYFAARLYHGGAQGSGDVWWTDIGLFAGVYNGGWFSGDSLPAGAGDDFRVSWAGAENASASVLERNVVTVPSQSLEPPYTCNDIQRAPWYDPDNEFSQDLAGFYLLRVTGITDSTATATVTQGIDDGGVIGASRHATRSVRVRSMIIGCGNAAAEYGLAWLKAALSETFCARHGDACGTSDLAFFIDCPPALDPGDTDYAATTARYRRYLHGVGMTSGPIIAEEYETASGAYVIVVEYILTAESPFVWGETLPVASTGDVLTAYDDIPFNLMRHPNAEVGDGIPAVTATQYVFNGSVEYGATGWANSVSNIPAGITAGASTDIAAVGPNSYRVRLLATGAVSGGVINAYYDVALGSMPAGSKPSLSLWAAALIFAGAPTLDPNLAASVEWRNGATVVGTTPLGDIPLNGGNATATGLTIPATATTARIRVRASNITAAAADDLRLYADAFSLTVP</sequence>
<proteinExistence type="predicted"/>
<dbReference type="KEGG" id="vg:80005649"/>